<comment type="caution">
    <text evidence="1">The sequence shown here is derived from an EMBL/GenBank/DDBJ whole genome shotgun (WGS) entry which is preliminary data.</text>
</comment>
<name>X1TUU2_9ZZZZ</name>
<reference evidence="1" key="1">
    <citation type="journal article" date="2014" name="Front. Microbiol.">
        <title>High frequency of phylogenetically diverse reductive dehalogenase-homologous genes in deep subseafloor sedimentary metagenomes.</title>
        <authorList>
            <person name="Kawai M."/>
            <person name="Futagami T."/>
            <person name="Toyoda A."/>
            <person name="Takaki Y."/>
            <person name="Nishi S."/>
            <person name="Hori S."/>
            <person name="Arai W."/>
            <person name="Tsubouchi T."/>
            <person name="Morono Y."/>
            <person name="Uchiyama I."/>
            <person name="Ito T."/>
            <person name="Fujiyama A."/>
            <person name="Inagaki F."/>
            <person name="Takami H."/>
        </authorList>
    </citation>
    <scope>NUCLEOTIDE SEQUENCE</scope>
    <source>
        <strain evidence="1">Expedition CK06-06</strain>
    </source>
</reference>
<organism evidence="1">
    <name type="scientific">marine sediment metagenome</name>
    <dbReference type="NCBI Taxonomy" id="412755"/>
    <lineage>
        <taxon>unclassified sequences</taxon>
        <taxon>metagenomes</taxon>
        <taxon>ecological metagenomes</taxon>
    </lineage>
</organism>
<proteinExistence type="predicted"/>
<evidence type="ECO:0000313" key="1">
    <source>
        <dbReference type="EMBL" id="GAJ08989.1"/>
    </source>
</evidence>
<accession>X1TUU2</accession>
<dbReference type="EMBL" id="BARW01034681">
    <property type="protein sequence ID" value="GAJ08989.1"/>
    <property type="molecule type" value="Genomic_DNA"/>
</dbReference>
<feature type="non-terminal residue" evidence="1">
    <location>
        <position position="39"/>
    </location>
</feature>
<dbReference type="AlphaFoldDB" id="X1TUU2"/>
<protein>
    <submittedName>
        <fullName evidence="1">Uncharacterized protein</fullName>
    </submittedName>
</protein>
<sequence>MKEVDKKLIEAFQTLYRGRTDVWGSVEGLCNKETVTPEH</sequence>
<gene>
    <name evidence="1" type="ORF">S12H4_54286</name>
</gene>